<feature type="chain" id="PRO_5046122949" evidence="1">
    <location>
        <begin position="25"/>
        <end position="291"/>
    </location>
</feature>
<dbReference type="Gene3D" id="2.40.10.10">
    <property type="entry name" value="Trypsin-like serine proteases"/>
    <property type="match status" value="1"/>
</dbReference>
<keyword evidence="4" id="KW-1185">Reference proteome</keyword>
<dbReference type="InterPro" id="IPR051333">
    <property type="entry name" value="CLIP_Serine_Protease"/>
</dbReference>
<organism evidence="3 4">
    <name type="scientific">Rheinheimera tilapiae</name>
    <dbReference type="NCBI Taxonomy" id="875043"/>
    <lineage>
        <taxon>Bacteria</taxon>
        <taxon>Pseudomonadati</taxon>
        <taxon>Pseudomonadota</taxon>
        <taxon>Gammaproteobacteria</taxon>
        <taxon>Chromatiales</taxon>
        <taxon>Chromatiaceae</taxon>
        <taxon>Rheinheimera</taxon>
    </lineage>
</organism>
<dbReference type="InterPro" id="IPR001254">
    <property type="entry name" value="Trypsin_dom"/>
</dbReference>
<evidence type="ECO:0000313" key="4">
    <source>
        <dbReference type="Proteomes" id="UP001589813"/>
    </source>
</evidence>
<dbReference type="InterPro" id="IPR009003">
    <property type="entry name" value="Peptidase_S1_PA"/>
</dbReference>
<comment type="caution">
    <text evidence="3">The sequence shown here is derived from an EMBL/GenBank/DDBJ whole genome shotgun (WGS) entry which is preliminary data.</text>
</comment>
<dbReference type="Pfam" id="PF00089">
    <property type="entry name" value="Trypsin"/>
    <property type="match status" value="1"/>
</dbReference>
<evidence type="ECO:0000313" key="3">
    <source>
        <dbReference type="EMBL" id="MFC0046820.1"/>
    </source>
</evidence>
<proteinExistence type="predicted"/>
<dbReference type="RefSeq" id="WP_377239407.1">
    <property type="nucleotide sequence ID" value="NZ_JBHLXP010000001.1"/>
</dbReference>
<reference evidence="3 4" key="1">
    <citation type="submission" date="2024-09" db="EMBL/GenBank/DDBJ databases">
        <authorList>
            <person name="Sun Q."/>
            <person name="Mori K."/>
        </authorList>
    </citation>
    <scope>NUCLEOTIDE SEQUENCE [LARGE SCALE GENOMIC DNA]</scope>
    <source>
        <strain evidence="3 4">KCTC 23315</strain>
    </source>
</reference>
<dbReference type="EMBL" id="JBHLXP010000001">
    <property type="protein sequence ID" value="MFC0046820.1"/>
    <property type="molecule type" value="Genomic_DNA"/>
</dbReference>
<name>A0ABV6B7G8_9GAMM</name>
<feature type="domain" description="Peptidase S1" evidence="2">
    <location>
        <begin position="28"/>
        <end position="252"/>
    </location>
</feature>
<keyword evidence="3" id="KW-0378">Hydrolase</keyword>
<dbReference type="EC" id="3.4.21.-" evidence="3"/>
<keyword evidence="1" id="KW-0732">Signal</keyword>
<dbReference type="SUPFAM" id="SSF50494">
    <property type="entry name" value="Trypsin-like serine proteases"/>
    <property type="match status" value="1"/>
</dbReference>
<evidence type="ECO:0000259" key="2">
    <source>
        <dbReference type="PROSITE" id="PS50240"/>
    </source>
</evidence>
<dbReference type="InterPro" id="IPR043504">
    <property type="entry name" value="Peptidase_S1_PA_chymotrypsin"/>
</dbReference>
<dbReference type="Proteomes" id="UP001589813">
    <property type="component" value="Unassembled WGS sequence"/>
</dbReference>
<accession>A0ABV6B7G8</accession>
<protein>
    <submittedName>
        <fullName evidence="3">Trypsin-like serine protease</fullName>
        <ecNumber evidence="3">3.4.21.-</ecNumber>
    </submittedName>
</protein>
<dbReference type="InterPro" id="IPR001314">
    <property type="entry name" value="Peptidase_S1A"/>
</dbReference>
<evidence type="ECO:0000256" key="1">
    <source>
        <dbReference type="SAM" id="SignalP"/>
    </source>
</evidence>
<dbReference type="PANTHER" id="PTHR24260">
    <property type="match status" value="1"/>
</dbReference>
<dbReference type="GO" id="GO:0016787">
    <property type="term" value="F:hydrolase activity"/>
    <property type="evidence" value="ECO:0007669"/>
    <property type="project" value="UniProtKB-KW"/>
</dbReference>
<dbReference type="SMART" id="SM00020">
    <property type="entry name" value="Tryp_SPc"/>
    <property type="match status" value="1"/>
</dbReference>
<feature type="signal peptide" evidence="1">
    <location>
        <begin position="1"/>
        <end position="24"/>
    </location>
</feature>
<dbReference type="PRINTS" id="PR00722">
    <property type="entry name" value="CHYMOTRYPSIN"/>
</dbReference>
<sequence length="291" mass="31476">MPIPFRSRLLTTSCLIALSLQAFSASAIVVRHDKPAAQYLASKADFPPLATFYNIGVHGTLIAPQWVLTAAHTVFCLDKGQTIQVGDEFVKVQGRYSHPAYKMGKQHDLALIQLEKPVLTVKPAQLYRQSDETDQVLWFIGAGGTGTGLTGETVDYKANNGVLRKAQNQVTAVTKSDLRFVFESGDEAQALEGVSGNGDSGGPAFLKKADDFYLLGVSSRVESWFKGVGEYGVKELYTRVSSHADWIDQVVAADEQSRAAISSSDGFLHEGMTVEKMPKICASLSLAPKTS</sequence>
<dbReference type="PROSITE" id="PS50240">
    <property type="entry name" value="TRYPSIN_DOM"/>
    <property type="match status" value="1"/>
</dbReference>
<gene>
    <name evidence="3" type="ORF">ACFFJP_00790</name>
</gene>
<dbReference type="PANTHER" id="PTHR24260:SF136">
    <property type="entry name" value="GH08193P-RELATED"/>
    <property type="match status" value="1"/>
</dbReference>